<dbReference type="AlphaFoldDB" id="A0A9J7I1Q8"/>
<dbReference type="InterPro" id="IPR001548">
    <property type="entry name" value="Peptidase_M2"/>
</dbReference>
<name>A0A9J7I1Q8_MUSDO</name>
<protein>
    <recommendedName>
        <fullName evidence="9">Angiotensin-converting enzyme</fullName>
        <ecNumber evidence="9">3.4.-.-</ecNumber>
    </recommendedName>
</protein>
<evidence type="ECO:0000256" key="5">
    <source>
        <dbReference type="PIRSR" id="PIRSR601548-10"/>
    </source>
</evidence>
<feature type="glycosylation site" description="N-linked (GlcNAc...) asparagine" evidence="7">
    <location>
        <position position="132"/>
    </location>
</feature>
<feature type="disulfide bond" evidence="6 8">
    <location>
        <begin position="351"/>
        <end position="369"/>
    </location>
</feature>
<evidence type="ECO:0000256" key="4">
    <source>
        <dbReference type="ARBA" id="ARBA00023180"/>
    </source>
</evidence>
<keyword evidence="9" id="KW-0645">Protease</keyword>
<dbReference type="GO" id="GO:0046872">
    <property type="term" value="F:metal ion binding"/>
    <property type="evidence" value="ECO:0007669"/>
    <property type="project" value="UniProtKB-KW"/>
</dbReference>
<dbReference type="GO" id="GO:0006508">
    <property type="term" value="P:proteolysis"/>
    <property type="evidence" value="ECO:0007669"/>
    <property type="project" value="UniProtKB-KW"/>
</dbReference>
<evidence type="ECO:0000313" key="12">
    <source>
        <dbReference type="RefSeq" id="XP_005183218.3"/>
    </source>
</evidence>
<evidence type="ECO:0000256" key="3">
    <source>
        <dbReference type="ARBA" id="ARBA00023157"/>
    </source>
</evidence>
<evidence type="ECO:0000313" key="11">
    <source>
        <dbReference type="Proteomes" id="UP001652621"/>
    </source>
</evidence>
<keyword evidence="9" id="KW-0378">Hydrolase</keyword>
<feature type="chain" id="PRO_5039942456" description="Angiotensin-converting enzyme" evidence="10">
    <location>
        <begin position="24"/>
        <end position="628"/>
    </location>
</feature>
<keyword evidence="11" id="KW-1185">Reference proteome</keyword>
<evidence type="ECO:0000256" key="9">
    <source>
        <dbReference type="RuleBase" id="RU361144"/>
    </source>
</evidence>
<accession>A0A9J7I1Q8</accession>
<dbReference type="RefSeq" id="XP_005183218.3">
    <property type="nucleotide sequence ID" value="XM_005183161.4"/>
</dbReference>
<evidence type="ECO:0000256" key="10">
    <source>
        <dbReference type="SAM" id="SignalP"/>
    </source>
</evidence>
<comment type="similarity">
    <text evidence="1 8 9">Belongs to the peptidase M2 family.</text>
</comment>
<feature type="disulfide bond" evidence="6 8">
    <location>
        <begin position="143"/>
        <end position="151"/>
    </location>
</feature>
<dbReference type="VEuPathDB" id="VectorBase:MDOMA2_005162"/>
<evidence type="ECO:0000256" key="7">
    <source>
        <dbReference type="PIRSR" id="PIRSR601548-5"/>
    </source>
</evidence>
<proteinExistence type="inferred from homology"/>
<dbReference type="SUPFAM" id="SSF55486">
    <property type="entry name" value="Metalloproteases ('zincins'), catalytic domain"/>
    <property type="match status" value="1"/>
</dbReference>
<organism evidence="11 12">
    <name type="scientific">Musca domestica</name>
    <name type="common">House fly</name>
    <dbReference type="NCBI Taxonomy" id="7370"/>
    <lineage>
        <taxon>Eukaryota</taxon>
        <taxon>Metazoa</taxon>
        <taxon>Ecdysozoa</taxon>
        <taxon>Arthropoda</taxon>
        <taxon>Hexapoda</taxon>
        <taxon>Insecta</taxon>
        <taxon>Pterygota</taxon>
        <taxon>Neoptera</taxon>
        <taxon>Endopterygota</taxon>
        <taxon>Diptera</taxon>
        <taxon>Brachycera</taxon>
        <taxon>Muscomorpha</taxon>
        <taxon>Muscoidea</taxon>
        <taxon>Muscidae</taxon>
        <taxon>Musca</taxon>
    </lineage>
</organism>
<dbReference type="GO" id="GO:0004180">
    <property type="term" value="F:carboxypeptidase activity"/>
    <property type="evidence" value="ECO:0007669"/>
    <property type="project" value="UniProtKB-KW"/>
</dbReference>
<keyword evidence="9" id="KW-0862">Zinc</keyword>
<dbReference type="PANTHER" id="PTHR10514">
    <property type="entry name" value="ANGIOTENSIN-CONVERTING ENZYME"/>
    <property type="match status" value="1"/>
</dbReference>
<keyword evidence="9" id="KW-0479">Metal-binding</keyword>
<feature type="disulfide bond" evidence="6 8">
    <location>
        <begin position="536"/>
        <end position="554"/>
    </location>
</feature>
<dbReference type="Pfam" id="PF01401">
    <property type="entry name" value="Peptidase_M2"/>
    <property type="match status" value="1"/>
</dbReference>
<dbReference type="GeneID" id="101892102"/>
<sequence>MPRSLLHLLRLCLLISLLPNSHCSSIAENEAEVMKFLDEVNHRLAILYNKEVLANWQNEIQGPNDLIALLQSEIATKEIMRYIQSIAVKVKKYKRLTLDNQDLKRQLSLIPEVGYEVLPPEDLELLYAVTANMSEIYRHSKLCSYEDREKCDLMLIPDVQRILHSTESVEEIEYYWLEWRRKTGLAAREDFHKFVELYRKTAKLNGFNKPSDFWYKDLEESSDSMSKILEKFMRELKPFFEQFHGYIRGQLRRKYGSELIQPHKPYPQHLAEIFIGNAFRYGDTSGLMHLPFNQMAMPNITENLLRRGMTNTQVNFWNAKEFFRSLGMPQLEDKFWSESCQPKADLDDDHCWHKAWKFYGLYHVNFSYCPLTTEETFFNMFEALSDVYYYKSYENLVTLYQEEPLPNFSDTLGKFFSLAASSPRYLKKMKVVGEEYTGNEARINRLYIQGLRTIFLIPVFYILERYRLDVLDKSMNINDNCAYWRLTEDYTGAEPPVVRTNEDFDAPAKLLMEVDDQYTTQILSIVLQYQLLEHFCSATKQYKQGDPNKALDLCDLTGQRIVGEKISQAMALGSSVPFKQVLKTILDTDELSLSGLLEYYRPLYDWLVEQNRLESNEIGWEKSEKCQP</sequence>
<keyword evidence="4 5" id="KW-0325">Glycoprotein</keyword>
<evidence type="ECO:0000256" key="8">
    <source>
        <dbReference type="PROSITE-ProRule" id="PRU01355"/>
    </source>
</evidence>
<dbReference type="PROSITE" id="PS52011">
    <property type="entry name" value="PEPTIDASE_M2"/>
    <property type="match status" value="1"/>
</dbReference>
<evidence type="ECO:0000256" key="1">
    <source>
        <dbReference type="ARBA" id="ARBA00008139"/>
    </source>
</evidence>
<keyword evidence="9" id="KW-0482">Metalloprotease</keyword>
<keyword evidence="3 6" id="KW-1015">Disulfide bond</keyword>
<dbReference type="OrthoDB" id="10029630at2759"/>
<gene>
    <name evidence="12" type="primary">LOC101892102</name>
</gene>
<reference evidence="12" key="1">
    <citation type="submission" date="2025-08" db="UniProtKB">
        <authorList>
            <consortium name="RefSeq"/>
        </authorList>
    </citation>
    <scope>IDENTIFICATION</scope>
    <source>
        <strain evidence="12">Aabys</strain>
        <tissue evidence="12">Whole body</tissue>
    </source>
</reference>
<keyword evidence="2 10" id="KW-0732">Signal</keyword>
<evidence type="ECO:0000256" key="2">
    <source>
        <dbReference type="ARBA" id="ARBA00022729"/>
    </source>
</evidence>
<dbReference type="GO" id="GO:0008237">
    <property type="term" value="F:metallopeptidase activity"/>
    <property type="evidence" value="ECO:0007669"/>
    <property type="project" value="UniProtKB-KW"/>
</dbReference>
<comment type="cofactor">
    <cofactor evidence="9">
        <name>Zn(2+)</name>
        <dbReference type="ChEBI" id="CHEBI:29105"/>
    </cofactor>
    <text evidence="9">Binds 1 zinc ion per subunit.</text>
</comment>
<dbReference type="CDD" id="cd06461">
    <property type="entry name" value="M2_ACE"/>
    <property type="match status" value="1"/>
</dbReference>
<dbReference type="GO" id="GO:0005615">
    <property type="term" value="C:extracellular space"/>
    <property type="evidence" value="ECO:0007669"/>
    <property type="project" value="TreeGrafter"/>
</dbReference>
<keyword evidence="9" id="KW-0121">Carboxypeptidase</keyword>
<dbReference type="EC" id="3.4.-.-" evidence="9"/>
<dbReference type="GO" id="GO:0008241">
    <property type="term" value="F:peptidyl-dipeptidase activity"/>
    <property type="evidence" value="ECO:0007669"/>
    <property type="project" value="InterPro"/>
</dbReference>
<evidence type="ECO:0000256" key="6">
    <source>
        <dbReference type="PIRSR" id="PIRSR601548-4"/>
    </source>
</evidence>
<dbReference type="PANTHER" id="PTHR10514:SF44">
    <property type="entry name" value="ANGIOTENSIN-CONVERTING ENZYME-RELATED"/>
    <property type="match status" value="1"/>
</dbReference>
<dbReference type="Proteomes" id="UP001652621">
    <property type="component" value="Unplaced"/>
</dbReference>
<dbReference type="GO" id="GO:0005886">
    <property type="term" value="C:plasma membrane"/>
    <property type="evidence" value="ECO:0007669"/>
    <property type="project" value="TreeGrafter"/>
</dbReference>
<dbReference type="PRINTS" id="PR00791">
    <property type="entry name" value="PEPDIPTASEA"/>
</dbReference>
<feature type="signal peptide" evidence="10">
    <location>
        <begin position="1"/>
        <end position="23"/>
    </location>
</feature>
<feature type="glycosylation site" description="N-linked (GlcNAc...) (complex) asparagine" evidence="5">
    <location>
        <position position="100"/>
    </location>
</feature>
<dbReference type="KEGG" id="mde:101892102"/>